<proteinExistence type="predicted"/>
<feature type="chain" id="PRO_5021466156" description="Phytocyanin domain-containing protein" evidence="4">
    <location>
        <begin position="23"/>
        <end position="474"/>
    </location>
</feature>
<accession>A0A4Y7IBE9</accession>
<gene>
    <name evidence="6" type="ORF">C5167_039206</name>
</gene>
<evidence type="ECO:0000256" key="4">
    <source>
        <dbReference type="SAM" id="SignalP"/>
    </source>
</evidence>
<sequence length="474" mass="49934">MLTLRTLMSLAITAMFIQSAIGAIHKVGGPDGEWDQVTDLPTWAKGQTFKVGDTLDFIYGAQHNVFEVKDKKAYDACDTSDAISSDDSGKTPITLSYVGKRFFICGASDHCAQGMKVTINTVSSTTPSTPALSPPKSTPSADSPPVSQGTTSEPPPAPKPTAPNAGNGGYEVNFATVLGFGFMTLLNPCHVNFSWFRFNSLVLFYFVLLRFHLCFLLEEMWNLRCLMNLAVTAMFIKYAFGASHTVGAPGGGWDQTTNLDAWTKGKTLKVGDTLVFQYAAPHSVFEVPEADYKTCNGNNPISSDTSGNTVITLSFAGKRFFICGITSHCSQGMKLEVEIVESTPSSPPPKPKTPSPTTPSPATPSPPPPATPSPPPPSPKTPSPPPIKSPPKATSPPTTPAKSPPKPTTAPSTPATPATPPKSQAGSPSEAPASSPTQTTTTGTNSNSGNRGHKEVKFAMVIGFGTKVLGLKGQ</sequence>
<evidence type="ECO:0000313" key="6">
    <source>
        <dbReference type="EMBL" id="RZC46247.1"/>
    </source>
</evidence>
<dbReference type="Gramene" id="RZC46247">
    <property type="protein sequence ID" value="RZC46247"/>
    <property type="gene ID" value="C5167_039206"/>
</dbReference>
<dbReference type="Gene3D" id="2.60.40.420">
    <property type="entry name" value="Cupredoxins - blue copper proteins"/>
    <property type="match status" value="2"/>
</dbReference>
<dbReference type="Pfam" id="PF02298">
    <property type="entry name" value="Cu_bind_like"/>
    <property type="match status" value="2"/>
</dbReference>
<keyword evidence="4" id="KW-0732">Signal</keyword>
<protein>
    <recommendedName>
        <fullName evidence="5">Phytocyanin domain-containing protein</fullName>
    </recommendedName>
</protein>
<reference evidence="6 7" key="1">
    <citation type="journal article" date="2018" name="Science">
        <title>The opium poppy genome and morphinan production.</title>
        <authorList>
            <person name="Guo L."/>
            <person name="Winzer T."/>
            <person name="Yang X."/>
            <person name="Li Y."/>
            <person name="Ning Z."/>
            <person name="He Z."/>
            <person name="Teodor R."/>
            <person name="Lu Y."/>
            <person name="Bowser T.A."/>
            <person name="Graham I.A."/>
            <person name="Ye K."/>
        </authorList>
    </citation>
    <scope>NUCLEOTIDE SEQUENCE [LARGE SCALE GENOMIC DNA]</scope>
    <source>
        <strain evidence="7">cv. HN1</strain>
        <tissue evidence="6">Leaves</tissue>
    </source>
</reference>
<evidence type="ECO:0000313" key="7">
    <source>
        <dbReference type="Proteomes" id="UP000316621"/>
    </source>
</evidence>
<dbReference type="EMBL" id="CM010715">
    <property type="protein sequence ID" value="RZC46247.1"/>
    <property type="molecule type" value="Genomic_DNA"/>
</dbReference>
<organism evidence="6 7">
    <name type="scientific">Papaver somniferum</name>
    <name type="common">Opium poppy</name>
    <dbReference type="NCBI Taxonomy" id="3469"/>
    <lineage>
        <taxon>Eukaryota</taxon>
        <taxon>Viridiplantae</taxon>
        <taxon>Streptophyta</taxon>
        <taxon>Embryophyta</taxon>
        <taxon>Tracheophyta</taxon>
        <taxon>Spermatophyta</taxon>
        <taxon>Magnoliopsida</taxon>
        <taxon>Ranunculales</taxon>
        <taxon>Papaveraceae</taxon>
        <taxon>Papaveroideae</taxon>
        <taxon>Papaver</taxon>
    </lineage>
</organism>
<dbReference type="PANTHER" id="PTHR33021:SF339">
    <property type="entry name" value="OS07G0570600 PROTEIN"/>
    <property type="match status" value="1"/>
</dbReference>
<dbReference type="InterPro" id="IPR003245">
    <property type="entry name" value="Phytocyanin_dom"/>
</dbReference>
<dbReference type="PRINTS" id="PR01217">
    <property type="entry name" value="PRICHEXTENSN"/>
</dbReference>
<dbReference type="InterPro" id="IPR008972">
    <property type="entry name" value="Cupredoxin"/>
</dbReference>
<keyword evidence="2" id="KW-0325">Glycoprotein</keyword>
<feature type="region of interest" description="Disordered" evidence="3">
    <location>
        <begin position="340"/>
        <end position="454"/>
    </location>
</feature>
<dbReference type="SUPFAM" id="SSF49503">
    <property type="entry name" value="Cupredoxins"/>
    <property type="match status" value="2"/>
</dbReference>
<dbReference type="GO" id="GO:0005886">
    <property type="term" value="C:plasma membrane"/>
    <property type="evidence" value="ECO:0007669"/>
    <property type="project" value="TreeGrafter"/>
</dbReference>
<evidence type="ECO:0000259" key="5">
    <source>
        <dbReference type="PROSITE" id="PS51485"/>
    </source>
</evidence>
<dbReference type="CDD" id="cd04216">
    <property type="entry name" value="Phytocyanin"/>
    <property type="match status" value="2"/>
</dbReference>
<feature type="domain" description="Phytocyanin" evidence="5">
    <location>
        <begin position="242"/>
        <end position="341"/>
    </location>
</feature>
<dbReference type="PANTHER" id="PTHR33021">
    <property type="entry name" value="BLUE COPPER PROTEIN"/>
    <property type="match status" value="1"/>
</dbReference>
<dbReference type="OMA" id="IRYFIST"/>
<feature type="region of interest" description="Disordered" evidence="3">
    <location>
        <begin position="123"/>
        <end position="165"/>
    </location>
</feature>
<keyword evidence="1" id="KW-0479">Metal-binding</keyword>
<name>A0A4Y7IBE9_PAPSO</name>
<dbReference type="PROSITE" id="PS51485">
    <property type="entry name" value="PHYTOCYANIN"/>
    <property type="match status" value="2"/>
</dbReference>
<dbReference type="AlphaFoldDB" id="A0A4Y7IBE9"/>
<evidence type="ECO:0000256" key="2">
    <source>
        <dbReference type="ARBA" id="ARBA00023180"/>
    </source>
</evidence>
<dbReference type="GO" id="GO:0046872">
    <property type="term" value="F:metal ion binding"/>
    <property type="evidence" value="ECO:0007669"/>
    <property type="project" value="UniProtKB-KW"/>
</dbReference>
<dbReference type="FunFam" id="2.60.40.420:FF:000003">
    <property type="entry name" value="Blue copper"/>
    <property type="match status" value="2"/>
</dbReference>
<feature type="domain" description="Phytocyanin" evidence="5">
    <location>
        <begin position="23"/>
        <end position="123"/>
    </location>
</feature>
<dbReference type="STRING" id="3469.A0A4Y7IBE9"/>
<feature type="signal peptide" evidence="4">
    <location>
        <begin position="1"/>
        <end position="22"/>
    </location>
</feature>
<dbReference type="GO" id="GO:0009055">
    <property type="term" value="F:electron transfer activity"/>
    <property type="evidence" value="ECO:0007669"/>
    <property type="project" value="InterPro"/>
</dbReference>
<feature type="compositionally biased region" description="Low complexity" evidence="3">
    <location>
        <begin position="409"/>
        <end position="450"/>
    </location>
</feature>
<evidence type="ECO:0000256" key="3">
    <source>
        <dbReference type="SAM" id="MobiDB-lite"/>
    </source>
</evidence>
<dbReference type="InterPro" id="IPR039391">
    <property type="entry name" value="Phytocyanin-like"/>
</dbReference>
<keyword evidence="7" id="KW-1185">Reference proteome</keyword>
<feature type="compositionally biased region" description="Pro residues" evidence="3">
    <location>
        <begin position="345"/>
        <end position="408"/>
    </location>
</feature>
<evidence type="ECO:0000256" key="1">
    <source>
        <dbReference type="ARBA" id="ARBA00022723"/>
    </source>
</evidence>
<dbReference type="Proteomes" id="UP000316621">
    <property type="component" value="Chromosome 1"/>
</dbReference>